<comment type="subcellular location">
    <subcellularLocation>
        <location evidence="2 12">Cytoplasm</location>
    </subcellularLocation>
</comment>
<dbReference type="HAMAP" id="MF_00486">
    <property type="entry name" value="McH"/>
    <property type="match status" value="1"/>
</dbReference>
<evidence type="ECO:0000256" key="3">
    <source>
        <dbReference type="ARBA" id="ARBA00005087"/>
    </source>
</evidence>
<evidence type="ECO:0000256" key="1">
    <source>
        <dbReference type="ARBA" id="ARBA00004058"/>
    </source>
</evidence>
<dbReference type="Pfam" id="PF02289">
    <property type="entry name" value="MCH"/>
    <property type="match status" value="1"/>
</dbReference>
<dbReference type="SUPFAM" id="SSF56199">
    <property type="entry name" value="Methenyltetrahydromethanopterin cyclohydrolase"/>
    <property type="match status" value="1"/>
</dbReference>
<comment type="catalytic activity">
    <reaction evidence="11 12">
        <text>5,10-methenyl-5,6,7,8-tetrahydromethanopterin + H2O = N(5)-formyl-5,6,7,8-tetrahydromethanopterin + H(+)</text>
        <dbReference type="Rhea" id="RHEA:19053"/>
        <dbReference type="ChEBI" id="CHEBI:15377"/>
        <dbReference type="ChEBI" id="CHEBI:15378"/>
        <dbReference type="ChEBI" id="CHEBI:58018"/>
        <dbReference type="ChEBI" id="CHEBI:58337"/>
        <dbReference type="EC" id="3.5.4.27"/>
    </reaction>
</comment>
<sequence>MTSTHEPADQPQAHNCAISVNRLAEPLVAQLIADAARLRIGVSRTASGTTIVDAGVAVRGSIEAGVQVARICMGGLGHIAPRVAVEREPLWPAMIEVHTSTPVIACLGSQYAGWSLSATKEQNNGKKFFSLGSGPARSLACKEPLFDELGYRDRHDSGVLVMEVHQLPPQAVIDKVLNDCGLAPERLTIIVTPTQSVAGTVQVVSRVVEVALHKAHVLGAHLADIVEASGIAPLPPPAPDALAAMGRTNDAILYGGRVHLTVTGDALARKLAAELPSWNSRDYGRPFADVFASFNHDFYQIDPALFAPAEVWVASLESGATYYGGRLDGALLHRQWNGVADPLAEGASASASSGTSASSADTQDSGRTDTEAGAQ</sequence>
<name>A0ABX8UVU9_9BURK</name>
<dbReference type="EMBL" id="CP080096">
    <property type="protein sequence ID" value="QYD73097.1"/>
    <property type="molecule type" value="Genomic_DNA"/>
</dbReference>
<feature type="compositionally biased region" description="Basic and acidic residues" evidence="13">
    <location>
        <begin position="364"/>
        <end position="375"/>
    </location>
</feature>
<gene>
    <name evidence="12 14" type="primary">mch</name>
    <name evidence="14" type="ORF">KZJ38_25875</name>
</gene>
<dbReference type="Gene3D" id="3.10.340.11">
    <property type="entry name" value="Methenyltetrahydromethanopterin Cyclohydrolase, Chain A, domain 1"/>
    <property type="match status" value="1"/>
</dbReference>
<dbReference type="Gene3D" id="3.30.1030.10">
    <property type="entry name" value="Methenyltetrahydromethanopterin Cyclohydrolase, Chain A, domain 2"/>
    <property type="match status" value="1"/>
</dbReference>
<evidence type="ECO:0000256" key="5">
    <source>
        <dbReference type="ARBA" id="ARBA00012765"/>
    </source>
</evidence>
<evidence type="ECO:0000256" key="9">
    <source>
        <dbReference type="ARBA" id="ARBA00022801"/>
    </source>
</evidence>
<keyword evidence="15" id="KW-1185">Reference proteome</keyword>
<dbReference type="CDD" id="cd00545">
    <property type="entry name" value="MCH"/>
    <property type="match status" value="1"/>
</dbReference>
<evidence type="ECO:0000256" key="10">
    <source>
        <dbReference type="ARBA" id="ARBA00030468"/>
    </source>
</evidence>
<evidence type="ECO:0000256" key="6">
    <source>
        <dbReference type="ARBA" id="ARBA00020597"/>
    </source>
</evidence>
<evidence type="ECO:0000313" key="14">
    <source>
        <dbReference type="EMBL" id="QYD73097.1"/>
    </source>
</evidence>
<dbReference type="InterPro" id="IPR003209">
    <property type="entry name" value="METHMP_CycHdrlase"/>
</dbReference>
<evidence type="ECO:0000256" key="11">
    <source>
        <dbReference type="ARBA" id="ARBA00048684"/>
    </source>
</evidence>
<comment type="function">
    <text evidence="1 12">Catalyzes the hydrolysis of methenyl-H(4)MPT(+) to 5-formyl-H(4)MPT.</text>
</comment>
<keyword evidence="9 12" id="KW-0378">Hydrolase</keyword>
<dbReference type="RefSeq" id="WP_219802675.1">
    <property type="nucleotide sequence ID" value="NZ_CP080096.1"/>
</dbReference>
<feature type="region of interest" description="Disordered" evidence="13">
    <location>
        <begin position="345"/>
        <end position="375"/>
    </location>
</feature>
<dbReference type="NCBIfam" id="TIGR03120">
    <property type="entry name" value="one_C_mch"/>
    <property type="match status" value="1"/>
</dbReference>
<evidence type="ECO:0000256" key="4">
    <source>
        <dbReference type="ARBA" id="ARBA00006902"/>
    </source>
</evidence>
<evidence type="ECO:0000313" key="15">
    <source>
        <dbReference type="Proteomes" id="UP000826462"/>
    </source>
</evidence>
<dbReference type="EC" id="3.5.4.27" evidence="5 12"/>
<evidence type="ECO:0000256" key="8">
    <source>
        <dbReference type="ARBA" id="ARBA00022563"/>
    </source>
</evidence>
<feature type="compositionally biased region" description="Low complexity" evidence="13">
    <location>
        <begin position="346"/>
        <end position="363"/>
    </location>
</feature>
<comment type="similarity">
    <text evidence="4 12">Belongs to the MCH family.</text>
</comment>
<keyword evidence="8 12" id="KW-0554">One-carbon metabolism</keyword>
<dbReference type="GO" id="GO:0018759">
    <property type="term" value="F:methenyltetrahydromethanopterin cyclohydrolase activity"/>
    <property type="evidence" value="ECO:0007669"/>
    <property type="project" value="UniProtKB-EC"/>
</dbReference>
<proteinExistence type="inferred from homology"/>
<evidence type="ECO:0000256" key="12">
    <source>
        <dbReference type="HAMAP-Rule" id="MF_00486"/>
    </source>
</evidence>
<evidence type="ECO:0000256" key="13">
    <source>
        <dbReference type="SAM" id="MobiDB-lite"/>
    </source>
</evidence>
<organism evidence="14 15">
    <name type="scientific">Paraburkholderia edwinii</name>
    <dbReference type="NCBI Taxonomy" id="2861782"/>
    <lineage>
        <taxon>Bacteria</taxon>
        <taxon>Pseudomonadati</taxon>
        <taxon>Pseudomonadota</taxon>
        <taxon>Betaproteobacteria</taxon>
        <taxon>Burkholderiales</taxon>
        <taxon>Burkholderiaceae</taxon>
        <taxon>Paraburkholderia</taxon>
    </lineage>
</organism>
<keyword evidence="7 12" id="KW-0963">Cytoplasm</keyword>
<comment type="pathway">
    <text evidence="3 12">One-carbon metabolism; formaldehyde degradation; formate from formaldehyde (H(4)MPT route): step 3/5.</text>
</comment>
<protein>
    <recommendedName>
        <fullName evidence="6 12">Methenyltetrahydromethanopterin cyclohydrolase</fullName>
        <ecNumber evidence="5 12">3.5.4.27</ecNumber>
    </recommendedName>
    <alternativeName>
        <fullName evidence="10 12">Methenyl-H4MPT cyclohydrolase</fullName>
    </alternativeName>
</protein>
<dbReference type="Proteomes" id="UP000826462">
    <property type="component" value="Chromosome 2"/>
</dbReference>
<accession>A0ABX8UVU9</accession>
<reference evidence="14 15" key="1">
    <citation type="submission" date="2021-07" db="EMBL/GenBank/DDBJ databases">
        <title>Paraburkholderia edwinii protects Aspergillus sp. from phenazines by acting as a toxin sponge.</title>
        <authorList>
            <person name="Dahlstrom K.M."/>
            <person name="Newman D.K."/>
        </authorList>
    </citation>
    <scope>NUCLEOTIDE SEQUENCE [LARGE SCALE GENOMIC DNA]</scope>
    <source>
        <strain evidence="14 15">Pe01</strain>
    </source>
</reference>
<evidence type="ECO:0000256" key="7">
    <source>
        <dbReference type="ARBA" id="ARBA00022490"/>
    </source>
</evidence>
<evidence type="ECO:0000256" key="2">
    <source>
        <dbReference type="ARBA" id="ARBA00004496"/>
    </source>
</evidence>